<reference evidence="1 2" key="1">
    <citation type="submission" date="2019-03" db="EMBL/GenBank/DDBJ databases">
        <title>Deep-cultivation of Planctomycetes and their phenomic and genomic characterization uncovers novel biology.</title>
        <authorList>
            <person name="Wiegand S."/>
            <person name="Jogler M."/>
            <person name="Boedeker C."/>
            <person name="Pinto D."/>
            <person name="Vollmers J."/>
            <person name="Rivas-Marin E."/>
            <person name="Kohn T."/>
            <person name="Peeters S.H."/>
            <person name="Heuer A."/>
            <person name="Rast P."/>
            <person name="Oberbeckmann S."/>
            <person name="Bunk B."/>
            <person name="Jeske O."/>
            <person name="Meyerdierks A."/>
            <person name="Storesund J.E."/>
            <person name="Kallscheuer N."/>
            <person name="Luecker S."/>
            <person name="Lage O.M."/>
            <person name="Pohl T."/>
            <person name="Merkel B.J."/>
            <person name="Hornburger P."/>
            <person name="Mueller R.-W."/>
            <person name="Bruemmer F."/>
            <person name="Labrenz M."/>
            <person name="Spormann A.M."/>
            <person name="Op den Camp H."/>
            <person name="Overmann J."/>
            <person name="Amann R."/>
            <person name="Jetten M.S.M."/>
            <person name="Mascher T."/>
            <person name="Medema M.H."/>
            <person name="Devos D.P."/>
            <person name="Kaster A.-K."/>
            <person name="Ovreas L."/>
            <person name="Rohde M."/>
            <person name="Galperin M.Y."/>
            <person name="Jogler C."/>
        </authorList>
    </citation>
    <scope>NUCLEOTIDE SEQUENCE [LARGE SCALE GENOMIC DNA]</scope>
    <source>
        <strain evidence="1 2">V202</strain>
    </source>
</reference>
<gene>
    <name evidence="1" type="ORF">V202x_32370</name>
</gene>
<dbReference type="Proteomes" id="UP000318384">
    <property type="component" value="Chromosome"/>
</dbReference>
<evidence type="ECO:0000313" key="1">
    <source>
        <dbReference type="EMBL" id="QDU09840.1"/>
    </source>
</evidence>
<dbReference type="AlphaFoldDB" id="A0A517WX45"/>
<keyword evidence="2" id="KW-1185">Reference proteome</keyword>
<name>A0A517WX45_9PLAN</name>
<sequence>MSQLKENERVLRDLGMEGLINKMDLAELQEYVEKAIVEGQFQMDKFNEILTSLDSAEGVYQAEVDDADTLAILDAMNRACEYAPQEAVTDIEEKTETFDDEEEHSIMSH</sequence>
<accession>A0A517WX45</accession>
<organism evidence="1 2">
    <name type="scientific">Gimesia aquarii</name>
    <dbReference type="NCBI Taxonomy" id="2527964"/>
    <lineage>
        <taxon>Bacteria</taxon>
        <taxon>Pseudomonadati</taxon>
        <taxon>Planctomycetota</taxon>
        <taxon>Planctomycetia</taxon>
        <taxon>Planctomycetales</taxon>
        <taxon>Planctomycetaceae</taxon>
        <taxon>Gimesia</taxon>
    </lineage>
</organism>
<dbReference type="EMBL" id="CP037422">
    <property type="protein sequence ID" value="QDU09840.1"/>
    <property type="molecule type" value="Genomic_DNA"/>
</dbReference>
<proteinExistence type="predicted"/>
<dbReference type="RefSeq" id="WP_145176699.1">
    <property type="nucleotide sequence ID" value="NZ_CP037422.1"/>
</dbReference>
<protein>
    <submittedName>
        <fullName evidence="1">Uncharacterized protein</fullName>
    </submittedName>
</protein>
<evidence type="ECO:0000313" key="2">
    <source>
        <dbReference type="Proteomes" id="UP000318384"/>
    </source>
</evidence>